<evidence type="ECO:0000313" key="1">
    <source>
        <dbReference type="EMBL" id="TXC85950.1"/>
    </source>
</evidence>
<proteinExistence type="predicted"/>
<sequence>MEEKINRIEEMLATLIQKVGKIHEDQVAMREEQTLMKLEQTSMKHDISSMKKEQTLMKQEQTLMKQEQTSLREEMALMRAENEKSHQEIIGKLDSLAADHEHTWEKTVRNEREIAKVKHQFDL</sequence>
<dbReference type="Proteomes" id="UP000321363">
    <property type="component" value="Unassembled WGS sequence"/>
</dbReference>
<reference evidence="1 2" key="1">
    <citation type="journal article" date="2005" name="Int. J. Syst. Evol. Microbiol.">
        <title>Bacillus litoralis sp. nov., isolated from a tidal flat of the Yellow Sea in Korea.</title>
        <authorList>
            <person name="Yoon J.H."/>
            <person name="Oh T.K."/>
        </authorList>
    </citation>
    <scope>NUCLEOTIDE SEQUENCE [LARGE SCALE GENOMIC DNA]</scope>
    <source>
        <strain evidence="1 2">SW-211</strain>
    </source>
</reference>
<accession>A0A5C6VLR7</accession>
<protein>
    <submittedName>
        <fullName evidence="1">Uncharacterized protein</fullName>
    </submittedName>
</protein>
<organism evidence="1 2">
    <name type="scientific">Metabacillus litoralis</name>
    <dbReference type="NCBI Taxonomy" id="152268"/>
    <lineage>
        <taxon>Bacteria</taxon>
        <taxon>Bacillati</taxon>
        <taxon>Bacillota</taxon>
        <taxon>Bacilli</taxon>
        <taxon>Bacillales</taxon>
        <taxon>Bacillaceae</taxon>
        <taxon>Metabacillus</taxon>
    </lineage>
</organism>
<dbReference type="AlphaFoldDB" id="A0A5C6VLR7"/>
<dbReference type="RefSeq" id="WP_146950266.1">
    <property type="nucleotide sequence ID" value="NZ_VOQF01000014.1"/>
</dbReference>
<gene>
    <name evidence="1" type="ORF">FS935_19170</name>
</gene>
<comment type="caution">
    <text evidence="1">The sequence shown here is derived from an EMBL/GenBank/DDBJ whole genome shotgun (WGS) entry which is preliminary data.</text>
</comment>
<evidence type="ECO:0000313" key="2">
    <source>
        <dbReference type="Proteomes" id="UP000321363"/>
    </source>
</evidence>
<dbReference type="EMBL" id="VOQF01000014">
    <property type="protein sequence ID" value="TXC85950.1"/>
    <property type="molecule type" value="Genomic_DNA"/>
</dbReference>
<name>A0A5C6VLR7_9BACI</name>
<keyword evidence="2" id="KW-1185">Reference proteome</keyword>
<dbReference type="OrthoDB" id="2679795at2"/>